<dbReference type="Pfam" id="PF01361">
    <property type="entry name" value="Tautomerase"/>
    <property type="match status" value="1"/>
</dbReference>
<dbReference type="GO" id="GO:0016853">
    <property type="term" value="F:isomerase activity"/>
    <property type="evidence" value="ECO:0007669"/>
    <property type="project" value="UniProtKB-KW"/>
</dbReference>
<dbReference type="InterPro" id="IPR018191">
    <property type="entry name" value="4-OT"/>
</dbReference>
<evidence type="ECO:0000313" key="4">
    <source>
        <dbReference type="EMBL" id="KUG14137.1"/>
    </source>
</evidence>
<name>A0A0W8F011_9ZZZZ</name>
<comment type="similarity">
    <text evidence="1">Belongs to the 4-oxalocrotonate tautomerase family.</text>
</comment>
<dbReference type="AlphaFoldDB" id="A0A0W8F011"/>
<evidence type="ECO:0000256" key="2">
    <source>
        <dbReference type="ARBA" id="ARBA00023235"/>
    </source>
</evidence>
<organism evidence="4">
    <name type="scientific">hydrocarbon metagenome</name>
    <dbReference type="NCBI Taxonomy" id="938273"/>
    <lineage>
        <taxon>unclassified sequences</taxon>
        <taxon>metagenomes</taxon>
        <taxon>ecological metagenomes</taxon>
    </lineage>
</organism>
<dbReference type="SUPFAM" id="SSF55331">
    <property type="entry name" value="Tautomerase/MIF"/>
    <property type="match status" value="1"/>
</dbReference>
<dbReference type="InterPro" id="IPR004370">
    <property type="entry name" value="4-OT-like_dom"/>
</dbReference>
<dbReference type="InterPro" id="IPR014347">
    <property type="entry name" value="Tautomerase/MIF_sf"/>
</dbReference>
<dbReference type="NCBIfam" id="NF002571">
    <property type="entry name" value="PRK02220.1"/>
    <property type="match status" value="1"/>
</dbReference>
<reference evidence="4" key="1">
    <citation type="journal article" date="2015" name="Proc. Natl. Acad. Sci. U.S.A.">
        <title>Networks of energetic and metabolic interactions define dynamics in microbial communities.</title>
        <authorList>
            <person name="Embree M."/>
            <person name="Liu J.K."/>
            <person name="Al-Bassam M.M."/>
            <person name="Zengler K."/>
        </authorList>
    </citation>
    <scope>NUCLEOTIDE SEQUENCE</scope>
</reference>
<dbReference type="EMBL" id="LNQE01001697">
    <property type="protein sequence ID" value="KUG14137.1"/>
    <property type="molecule type" value="Genomic_DNA"/>
</dbReference>
<proteinExistence type="inferred from homology"/>
<dbReference type="NCBIfam" id="TIGR00013">
    <property type="entry name" value="taut"/>
    <property type="match status" value="1"/>
</dbReference>
<evidence type="ECO:0000259" key="3">
    <source>
        <dbReference type="Pfam" id="PF01361"/>
    </source>
</evidence>
<evidence type="ECO:0000256" key="1">
    <source>
        <dbReference type="ARBA" id="ARBA00006723"/>
    </source>
</evidence>
<gene>
    <name evidence="4" type="ORF">ASZ90_016231</name>
</gene>
<accession>A0A0W8F011</accession>
<comment type="caution">
    <text evidence="4">The sequence shown here is derived from an EMBL/GenBank/DDBJ whole genome shotgun (WGS) entry which is preliminary data.</text>
</comment>
<dbReference type="Gene3D" id="3.30.429.10">
    <property type="entry name" value="Macrophage Migration Inhibitory Factor"/>
    <property type="match status" value="1"/>
</dbReference>
<protein>
    <recommendedName>
        <fullName evidence="3">4-oxalocrotonate tautomerase-like domain-containing protein</fullName>
    </recommendedName>
</protein>
<dbReference type="PANTHER" id="PTHR35530:SF2">
    <property type="entry name" value="BSL4019 PROTEIN"/>
    <property type="match status" value="1"/>
</dbReference>
<dbReference type="PANTHER" id="PTHR35530">
    <property type="entry name" value="TAUTOMERASE-RELATED"/>
    <property type="match status" value="1"/>
</dbReference>
<sequence>MPVVTITMAKGRSYEQKKQLTDAIAQSVANVLGVPIERVTILVHELEKENISIAGSLLSEPKET</sequence>
<feature type="domain" description="4-oxalocrotonate tautomerase-like" evidence="3">
    <location>
        <begin position="2"/>
        <end position="58"/>
    </location>
</feature>
<keyword evidence="2" id="KW-0413">Isomerase</keyword>